<keyword evidence="2" id="KW-1185">Reference proteome</keyword>
<dbReference type="EMBL" id="VDUY01000009">
    <property type="protein sequence ID" value="TXL62659.1"/>
    <property type="molecule type" value="Genomic_DNA"/>
</dbReference>
<accession>A0A5C8NLS1</accession>
<name>A0A5C8NLS1_9BURK</name>
<protein>
    <submittedName>
        <fullName evidence="1">Uncharacterized protein</fullName>
    </submittedName>
</protein>
<sequence>MLDAWRSLARLAVRDEWYYERYIEFVTDASPFSSTDSSDANVGSFPGPQELAMVNFANACLLAYGFYAHVLPAKPASEIREDWMTIALNSAEIARKLQALKIETARANDLAYLLNTMLRRRGAAEGDIAKVTSVLRHLPTGLADRGDYGGSSSLTSSDFLEELESIARKRARVRPEGPRKRTPEVMRRTVVLDELCKFAKRTYKRPPAQAIATAVEVVLDSQTPLDVRQVREKLGSIREPRAEDYGGYFR</sequence>
<gene>
    <name evidence="1" type="ORF">FHP08_17705</name>
</gene>
<organism evidence="1 2">
    <name type="scientific">Zeimonas arvi</name>
    <dbReference type="NCBI Taxonomy" id="2498847"/>
    <lineage>
        <taxon>Bacteria</taxon>
        <taxon>Pseudomonadati</taxon>
        <taxon>Pseudomonadota</taxon>
        <taxon>Betaproteobacteria</taxon>
        <taxon>Burkholderiales</taxon>
        <taxon>Burkholderiaceae</taxon>
        <taxon>Zeimonas</taxon>
    </lineage>
</organism>
<dbReference type="RefSeq" id="WP_147705832.1">
    <property type="nucleotide sequence ID" value="NZ_VDUY01000009.1"/>
</dbReference>
<dbReference type="AlphaFoldDB" id="A0A5C8NLS1"/>
<proteinExistence type="predicted"/>
<dbReference type="Proteomes" id="UP000321548">
    <property type="component" value="Unassembled WGS sequence"/>
</dbReference>
<evidence type="ECO:0000313" key="2">
    <source>
        <dbReference type="Proteomes" id="UP000321548"/>
    </source>
</evidence>
<reference evidence="1 2" key="1">
    <citation type="submission" date="2019-06" db="EMBL/GenBank/DDBJ databases">
        <title>Quisquiliibacterium sp. nov., isolated from a maize field.</title>
        <authorList>
            <person name="Lin S.-Y."/>
            <person name="Tsai C.-F."/>
            <person name="Young C.-C."/>
        </authorList>
    </citation>
    <scope>NUCLEOTIDE SEQUENCE [LARGE SCALE GENOMIC DNA]</scope>
    <source>
        <strain evidence="1 2">CC-CFT501</strain>
    </source>
</reference>
<comment type="caution">
    <text evidence="1">The sequence shown here is derived from an EMBL/GenBank/DDBJ whole genome shotgun (WGS) entry which is preliminary data.</text>
</comment>
<evidence type="ECO:0000313" key="1">
    <source>
        <dbReference type="EMBL" id="TXL62659.1"/>
    </source>
</evidence>